<dbReference type="Proteomes" id="UP001365405">
    <property type="component" value="Unassembled WGS sequence"/>
</dbReference>
<dbReference type="InterPro" id="IPR017937">
    <property type="entry name" value="Thioredoxin_CS"/>
</dbReference>
<dbReference type="InterPro" id="IPR050553">
    <property type="entry name" value="Thioredoxin_ResA/DsbE_sf"/>
</dbReference>
<dbReference type="CDD" id="cd02966">
    <property type="entry name" value="TlpA_like_family"/>
    <property type="match status" value="1"/>
</dbReference>
<evidence type="ECO:0000313" key="6">
    <source>
        <dbReference type="Proteomes" id="UP001365405"/>
    </source>
</evidence>
<reference evidence="5 6" key="1">
    <citation type="submission" date="2024-04" db="EMBL/GenBank/DDBJ databases">
        <title>Novel species of the genus Ideonella isolated from streams.</title>
        <authorList>
            <person name="Lu H."/>
        </authorList>
    </citation>
    <scope>NUCLEOTIDE SEQUENCE [LARGE SCALE GENOMIC DNA]</scope>
    <source>
        <strain evidence="5 6">DXS22W</strain>
    </source>
</reference>
<dbReference type="PANTHER" id="PTHR42852">
    <property type="entry name" value="THIOL:DISULFIDE INTERCHANGE PROTEIN DSBE"/>
    <property type="match status" value="1"/>
</dbReference>
<dbReference type="PROSITE" id="PS51318">
    <property type="entry name" value="TAT"/>
    <property type="match status" value="1"/>
</dbReference>
<dbReference type="PROSITE" id="PS51352">
    <property type="entry name" value="THIOREDOXIN_2"/>
    <property type="match status" value="1"/>
</dbReference>
<keyword evidence="2" id="KW-0201">Cytochrome c-type biogenesis</keyword>
<dbReference type="InterPro" id="IPR013766">
    <property type="entry name" value="Thioredoxin_domain"/>
</dbReference>
<organism evidence="5 6">
    <name type="scientific">Pseudaquabacterium inlustre</name>
    <dbReference type="NCBI Taxonomy" id="2984192"/>
    <lineage>
        <taxon>Bacteria</taxon>
        <taxon>Pseudomonadati</taxon>
        <taxon>Pseudomonadota</taxon>
        <taxon>Betaproteobacteria</taxon>
        <taxon>Burkholderiales</taxon>
        <taxon>Sphaerotilaceae</taxon>
        <taxon>Pseudaquabacterium</taxon>
    </lineage>
</organism>
<dbReference type="InterPro" id="IPR036249">
    <property type="entry name" value="Thioredoxin-like_sf"/>
</dbReference>
<evidence type="ECO:0000313" key="5">
    <source>
        <dbReference type="EMBL" id="MEK8049791.1"/>
    </source>
</evidence>
<sequence length="181" mass="19236">MSLSRRPLLIGAVAATAAAAGAGLAWWRSGAAPGGAPAGGSSAELDALWPLRFDRPEGGELAMASLRGKPLVINFWATWCAPCVRELPEFDRFHREFSARGWQVLGLAIDGPTPVREFLGRVKVGFPIGLAGLDGTELVRTLGNTQGGLPFSVMVSADGRIVHRKLGETRFDELSTWAARA</sequence>
<evidence type="ECO:0000259" key="4">
    <source>
        <dbReference type="PROSITE" id="PS51352"/>
    </source>
</evidence>
<dbReference type="InterPro" id="IPR006311">
    <property type="entry name" value="TAT_signal"/>
</dbReference>
<dbReference type="PANTHER" id="PTHR42852:SF13">
    <property type="entry name" value="PROTEIN DIPZ"/>
    <property type="match status" value="1"/>
</dbReference>
<proteinExistence type="predicted"/>
<evidence type="ECO:0000256" key="3">
    <source>
        <dbReference type="ARBA" id="ARBA00023284"/>
    </source>
</evidence>
<gene>
    <name evidence="5" type="ORF">AACH10_06050</name>
</gene>
<evidence type="ECO:0000256" key="1">
    <source>
        <dbReference type="ARBA" id="ARBA00004196"/>
    </source>
</evidence>
<comment type="subcellular location">
    <subcellularLocation>
        <location evidence="1">Cell envelope</location>
    </subcellularLocation>
</comment>
<dbReference type="InterPro" id="IPR013740">
    <property type="entry name" value="Redoxin"/>
</dbReference>
<dbReference type="SUPFAM" id="SSF52833">
    <property type="entry name" value="Thioredoxin-like"/>
    <property type="match status" value="1"/>
</dbReference>
<keyword evidence="6" id="KW-1185">Reference proteome</keyword>
<dbReference type="Gene3D" id="3.40.30.10">
    <property type="entry name" value="Glutaredoxin"/>
    <property type="match status" value="1"/>
</dbReference>
<dbReference type="PROSITE" id="PS00194">
    <property type="entry name" value="THIOREDOXIN_1"/>
    <property type="match status" value="1"/>
</dbReference>
<dbReference type="RefSeq" id="WP_341409469.1">
    <property type="nucleotide sequence ID" value="NZ_JBBUTH010000003.1"/>
</dbReference>
<feature type="domain" description="Thioredoxin" evidence="4">
    <location>
        <begin position="32"/>
        <end position="181"/>
    </location>
</feature>
<evidence type="ECO:0000256" key="2">
    <source>
        <dbReference type="ARBA" id="ARBA00022748"/>
    </source>
</evidence>
<comment type="caution">
    <text evidence="5">The sequence shown here is derived from an EMBL/GenBank/DDBJ whole genome shotgun (WGS) entry which is preliminary data.</text>
</comment>
<name>A0ABU9CDP1_9BURK</name>
<dbReference type="Pfam" id="PF08534">
    <property type="entry name" value="Redoxin"/>
    <property type="match status" value="1"/>
</dbReference>
<accession>A0ABU9CDP1</accession>
<dbReference type="EMBL" id="JBBUTH010000003">
    <property type="protein sequence ID" value="MEK8049791.1"/>
    <property type="molecule type" value="Genomic_DNA"/>
</dbReference>
<keyword evidence="3" id="KW-0676">Redox-active center</keyword>
<protein>
    <submittedName>
        <fullName evidence="5">TlpA disulfide reductase family protein</fullName>
    </submittedName>
</protein>